<gene>
    <name evidence="2" type="ORF">SAMN04488047_102216</name>
</gene>
<dbReference type="CDD" id="cd01839">
    <property type="entry name" value="SGNH_arylesterase_like"/>
    <property type="match status" value="1"/>
</dbReference>
<organism evidence="2 3">
    <name type="scientific">Tranquillimonas alkanivorans</name>
    <dbReference type="NCBI Taxonomy" id="441119"/>
    <lineage>
        <taxon>Bacteria</taxon>
        <taxon>Pseudomonadati</taxon>
        <taxon>Pseudomonadota</taxon>
        <taxon>Alphaproteobacteria</taxon>
        <taxon>Rhodobacterales</taxon>
        <taxon>Roseobacteraceae</taxon>
        <taxon>Tranquillimonas</taxon>
    </lineage>
</organism>
<dbReference type="InterPro" id="IPR051532">
    <property type="entry name" value="Ester_Hydrolysis_Enzymes"/>
</dbReference>
<dbReference type="PANTHER" id="PTHR30383:SF29">
    <property type="entry name" value="SGNH HYDROLASE-TYPE ESTERASE DOMAIN-CONTAINING PROTEIN"/>
    <property type="match status" value="1"/>
</dbReference>
<feature type="domain" description="SGNH hydrolase-type esterase" evidence="1">
    <location>
        <begin position="6"/>
        <end position="193"/>
    </location>
</feature>
<dbReference type="Gene3D" id="3.40.50.1110">
    <property type="entry name" value="SGNH hydrolase"/>
    <property type="match status" value="1"/>
</dbReference>
<proteinExistence type="predicted"/>
<dbReference type="SUPFAM" id="SSF52266">
    <property type="entry name" value="SGNH hydrolase"/>
    <property type="match status" value="1"/>
</dbReference>
<dbReference type="InterPro" id="IPR036514">
    <property type="entry name" value="SGNH_hydro_sf"/>
</dbReference>
<evidence type="ECO:0000313" key="2">
    <source>
        <dbReference type="EMBL" id="SFP07499.1"/>
    </source>
</evidence>
<keyword evidence="3" id="KW-1185">Reference proteome</keyword>
<evidence type="ECO:0000259" key="1">
    <source>
        <dbReference type="Pfam" id="PF13472"/>
    </source>
</evidence>
<dbReference type="PANTHER" id="PTHR30383">
    <property type="entry name" value="THIOESTERASE 1/PROTEASE 1/LYSOPHOSPHOLIPASE L1"/>
    <property type="match status" value="1"/>
</dbReference>
<protein>
    <submittedName>
        <fullName evidence="2">Lysophospholipase L1</fullName>
    </submittedName>
</protein>
<reference evidence="2 3" key="1">
    <citation type="submission" date="2016-10" db="EMBL/GenBank/DDBJ databases">
        <authorList>
            <person name="de Groot N.N."/>
        </authorList>
    </citation>
    <scope>NUCLEOTIDE SEQUENCE [LARGE SCALE GENOMIC DNA]</scope>
    <source>
        <strain evidence="2 3">DSM 19547</strain>
    </source>
</reference>
<dbReference type="Proteomes" id="UP000199356">
    <property type="component" value="Unassembled WGS sequence"/>
</dbReference>
<dbReference type="STRING" id="441119.SAMN04488047_102216"/>
<sequence>MPRVMCFGDSNTHGTPPLDVLGAPWQRMDAATRWPVVMAADLGPEWEVLEEGQPGRTTVHDDPIDGPHRNGLTVLPALLESHAPLDLVLVMLGTNDLKMRFGVPAQDVALALGRIGRTIRASGHAKAVMLVCPPLPRAQGALAAIYEGCEARGQGLPAMVERIADNDGFAFFDANVKVKVDPLDGVHFAPEAHVRLGRALAQVVRSTFGAT</sequence>
<dbReference type="RefSeq" id="WP_093418369.1">
    <property type="nucleotide sequence ID" value="NZ_FOXA01000002.1"/>
</dbReference>
<dbReference type="InterPro" id="IPR013830">
    <property type="entry name" value="SGNH_hydro"/>
</dbReference>
<dbReference type="AlphaFoldDB" id="A0A1I5MDA7"/>
<dbReference type="OrthoDB" id="164654at2"/>
<evidence type="ECO:0000313" key="3">
    <source>
        <dbReference type="Proteomes" id="UP000199356"/>
    </source>
</evidence>
<dbReference type="Pfam" id="PF13472">
    <property type="entry name" value="Lipase_GDSL_2"/>
    <property type="match status" value="1"/>
</dbReference>
<accession>A0A1I5MDA7</accession>
<dbReference type="GO" id="GO:0016788">
    <property type="term" value="F:hydrolase activity, acting on ester bonds"/>
    <property type="evidence" value="ECO:0007669"/>
    <property type="project" value="UniProtKB-ARBA"/>
</dbReference>
<name>A0A1I5MDA7_9RHOB</name>
<dbReference type="EMBL" id="FOXA01000002">
    <property type="protein sequence ID" value="SFP07499.1"/>
    <property type="molecule type" value="Genomic_DNA"/>
</dbReference>